<dbReference type="PANTHER" id="PTHR42682:SF4">
    <property type="entry name" value="NADH-UBIQUINONE_PLASTOQUINONE"/>
    <property type="match status" value="1"/>
</dbReference>
<feature type="transmembrane region" description="Helical" evidence="8">
    <location>
        <begin position="335"/>
        <end position="354"/>
    </location>
</feature>
<organism evidence="10 11">
    <name type="scientific">Candidatus Onthenecus intestinigallinarum</name>
    <dbReference type="NCBI Taxonomy" id="2840875"/>
    <lineage>
        <taxon>Bacteria</taxon>
        <taxon>Bacillati</taxon>
        <taxon>Bacillota</taxon>
        <taxon>Clostridia</taxon>
        <taxon>Eubacteriales</taxon>
        <taxon>Candidatus Onthenecus</taxon>
    </lineage>
</organism>
<comment type="subcellular location">
    <subcellularLocation>
        <location evidence="1">Cell membrane</location>
        <topology evidence="1">Multi-pass membrane protein</topology>
    </subcellularLocation>
    <subcellularLocation>
        <location evidence="7">Membrane</location>
        <topology evidence="7">Multi-pass membrane protein</topology>
    </subcellularLocation>
</comment>
<feature type="transmembrane region" description="Helical" evidence="8">
    <location>
        <begin position="464"/>
        <end position="485"/>
    </location>
</feature>
<feature type="transmembrane region" description="Helical" evidence="8">
    <location>
        <begin position="206"/>
        <end position="231"/>
    </location>
</feature>
<dbReference type="AlphaFoldDB" id="A0A9D1CQ95"/>
<feature type="transmembrane region" description="Helical" evidence="8">
    <location>
        <begin position="275"/>
        <end position="293"/>
    </location>
</feature>
<dbReference type="Proteomes" id="UP000886887">
    <property type="component" value="Unassembled WGS sequence"/>
</dbReference>
<dbReference type="GO" id="GO:0005886">
    <property type="term" value="C:plasma membrane"/>
    <property type="evidence" value="ECO:0007669"/>
    <property type="project" value="UniProtKB-SubCell"/>
</dbReference>
<evidence type="ECO:0000259" key="9">
    <source>
        <dbReference type="Pfam" id="PF00361"/>
    </source>
</evidence>
<proteinExistence type="predicted"/>
<evidence type="ECO:0000313" key="11">
    <source>
        <dbReference type="Proteomes" id="UP000886887"/>
    </source>
</evidence>
<evidence type="ECO:0000256" key="6">
    <source>
        <dbReference type="ARBA" id="ARBA00023136"/>
    </source>
</evidence>
<keyword evidence="4 8" id="KW-1133">Transmembrane helix</keyword>
<dbReference type="GO" id="GO:0016491">
    <property type="term" value="F:oxidoreductase activity"/>
    <property type="evidence" value="ECO:0007669"/>
    <property type="project" value="UniProtKB-KW"/>
</dbReference>
<feature type="transmembrane region" description="Helical" evidence="8">
    <location>
        <begin position="116"/>
        <end position="141"/>
    </location>
</feature>
<keyword evidence="2" id="KW-1003">Cell membrane</keyword>
<keyword evidence="6 8" id="KW-0472">Membrane</keyword>
<dbReference type="PANTHER" id="PTHR42682">
    <property type="entry name" value="HYDROGENASE-4 COMPONENT F"/>
    <property type="match status" value="1"/>
</dbReference>
<dbReference type="EMBL" id="DVFJ01000009">
    <property type="protein sequence ID" value="HIQ71212.1"/>
    <property type="molecule type" value="Genomic_DNA"/>
</dbReference>
<feature type="domain" description="NADH:quinone oxidoreductase/Mrp antiporter transmembrane" evidence="9">
    <location>
        <begin position="125"/>
        <end position="409"/>
    </location>
</feature>
<reference evidence="10" key="2">
    <citation type="journal article" date="2021" name="PeerJ">
        <title>Extensive microbial diversity within the chicken gut microbiome revealed by metagenomics and culture.</title>
        <authorList>
            <person name="Gilroy R."/>
            <person name="Ravi A."/>
            <person name="Getino M."/>
            <person name="Pursley I."/>
            <person name="Horton D.L."/>
            <person name="Alikhan N.F."/>
            <person name="Baker D."/>
            <person name="Gharbi K."/>
            <person name="Hall N."/>
            <person name="Watson M."/>
            <person name="Adriaenssens E.M."/>
            <person name="Foster-Nyarko E."/>
            <person name="Jarju S."/>
            <person name="Secka A."/>
            <person name="Antonio M."/>
            <person name="Oren A."/>
            <person name="Chaudhuri R.R."/>
            <person name="La Ragione R."/>
            <person name="Hildebrand F."/>
            <person name="Pallen M.J."/>
        </authorList>
    </citation>
    <scope>NUCLEOTIDE SEQUENCE</scope>
    <source>
        <strain evidence="10">ChiSxjej2B14-6234</strain>
    </source>
</reference>
<reference evidence="10" key="1">
    <citation type="submission" date="2020-10" db="EMBL/GenBank/DDBJ databases">
        <authorList>
            <person name="Gilroy R."/>
        </authorList>
    </citation>
    <scope>NUCLEOTIDE SEQUENCE</scope>
    <source>
        <strain evidence="10">ChiSxjej2B14-6234</strain>
    </source>
</reference>
<evidence type="ECO:0000256" key="5">
    <source>
        <dbReference type="ARBA" id="ARBA00023002"/>
    </source>
</evidence>
<dbReference type="InterPro" id="IPR001750">
    <property type="entry name" value="ND/Mrp_TM"/>
</dbReference>
<dbReference type="PRINTS" id="PR01434">
    <property type="entry name" value="NADHDHGNASE5"/>
</dbReference>
<evidence type="ECO:0000256" key="7">
    <source>
        <dbReference type="RuleBase" id="RU000320"/>
    </source>
</evidence>
<feature type="transmembrane region" description="Helical" evidence="8">
    <location>
        <begin position="33"/>
        <end position="52"/>
    </location>
</feature>
<comment type="caution">
    <text evidence="10">The sequence shown here is derived from an EMBL/GenBank/DDBJ whole genome shotgun (WGS) entry which is preliminary data.</text>
</comment>
<evidence type="ECO:0000256" key="3">
    <source>
        <dbReference type="ARBA" id="ARBA00022692"/>
    </source>
</evidence>
<name>A0A9D1CQ95_9FIRM</name>
<accession>A0A9D1CQ95</accession>
<keyword evidence="5" id="KW-0560">Oxidoreductase</keyword>
<feature type="transmembrane region" description="Helical" evidence="8">
    <location>
        <begin position="73"/>
        <end position="96"/>
    </location>
</feature>
<dbReference type="InterPro" id="IPR052175">
    <property type="entry name" value="ComplexI-like_HydComp"/>
</dbReference>
<evidence type="ECO:0000256" key="2">
    <source>
        <dbReference type="ARBA" id="ARBA00022475"/>
    </source>
</evidence>
<keyword evidence="3 7" id="KW-0812">Transmembrane</keyword>
<evidence type="ECO:0000256" key="8">
    <source>
        <dbReference type="SAM" id="Phobius"/>
    </source>
</evidence>
<gene>
    <name evidence="10" type="ORF">IAB73_03255</name>
</gene>
<feature type="transmembrane region" description="Helical" evidence="8">
    <location>
        <begin position="375"/>
        <end position="396"/>
    </location>
</feature>
<feature type="transmembrane region" description="Helical" evidence="8">
    <location>
        <begin position="416"/>
        <end position="443"/>
    </location>
</feature>
<feature type="transmembrane region" description="Helical" evidence="8">
    <location>
        <begin position="305"/>
        <end position="323"/>
    </location>
</feature>
<evidence type="ECO:0000256" key="4">
    <source>
        <dbReference type="ARBA" id="ARBA00022989"/>
    </source>
</evidence>
<feature type="transmembrane region" description="Helical" evidence="8">
    <location>
        <begin position="161"/>
        <end position="182"/>
    </location>
</feature>
<evidence type="ECO:0000256" key="1">
    <source>
        <dbReference type="ARBA" id="ARBA00004651"/>
    </source>
</evidence>
<dbReference type="Pfam" id="PF00361">
    <property type="entry name" value="Proton_antipo_M"/>
    <property type="match status" value="1"/>
</dbReference>
<evidence type="ECO:0000313" key="10">
    <source>
        <dbReference type="EMBL" id="HIQ71212.1"/>
    </source>
</evidence>
<protein>
    <submittedName>
        <fullName evidence="10">Proton-conducting membrane transporter</fullName>
    </submittedName>
</protein>
<sequence length="493" mass="53216">MRMTLMLLTFLLPLAGGAVMPLLKLDDRRRRSIYVQVVTTATSVLALCLLIVRPAESLTLLHMTDSLALTLRLDGAGSIFMGLIAFLWPLATLYAFEYMAHEEHETPFFTFYTMTYGVTLLITMAGNLFTLYVFFECLTLITLPLVTHKMDAKSALAGRRYLVYSISGAALVFIGLVFIMTFGQGDTAFRFGGVLAQEAIAGRENLLLLVFVLSFIGFATKAAMFPMHGWLPLASVAPTPVTALLHAVAVVNTGAFACIRLIYYSFGTDLLAGTWAQAIAVLLPALTIVYGSVMAVREQHFKRRLAYSTVSNLSYILLGAALMTPAGLTGSLSHLVFHGLMKIVLFYCAGAVLVRTGKEYVQDLRGSFRVMPFTMGVYTLSALALVGVPPLAGFISKWNLLTAAVESGFTPGYLGAAALIVSAILTAVYLLYVVVMAAFSPLSDGGMAAFRENRDPSWLMKAPLVVLCAAIVLLGLCSTPLVHYFQAVAGGLL</sequence>
<feature type="transmembrane region" description="Helical" evidence="8">
    <location>
        <begin position="243"/>
        <end position="263"/>
    </location>
</feature>